<evidence type="ECO:0000313" key="4">
    <source>
        <dbReference type="Proteomes" id="UP000215559"/>
    </source>
</evidence>
<evidence type="ECO:0000259" key="2">
    <source>
        <dbReference type="Pfam" id="PF13088"/>
    </source>
</evidence>
<evidence type="ECO:0000256" key="1">
    <source>
        <dbReference type="SAM" id="SignalP"/>
    </source>
</evidence>
<dbReference type="EMBL" id="NOZP01000005">
    <property type="protein sequence ID" value="OYD17410.1"/>
    <property type="molecule type" value="Genomic_DNA"/>
</dbReference>
<evidence type="ECO:0000313" key="3">
    <source>
        <dbReference type="EMBL" id="OYD17410.1"/>
    </source>
</evidence>
<organism evidence="3 4">
    <name type="scientific">candidate division WOR-3 bacterium JGI_Cruoil_03_51_56</name>
    <dbReference type="NCBI Taxonomy" id="1973747"/>
    <lineage>
        <taxon>Bacteria</taxon>
        <taxon>Bacteria division WOR-3</taxon>
    </lineage>
</organism>
<dbReference type="AlphaFoldDB" id="A0A235BYH8"/>
<feature type="chain" id="PRO_5012150107" description="Sialidase domain-containing protein" evidence="1">
    <location>
        <begin position="26"/>
        <end position="455"/>
    </location>
</feature>
<dbReference type="InterPro" id="IPR011040">
    <property type="entry name" value="Sialidase"/>
</dbReference>
<proteinExistence type="predicted"/>
<feature type="domain" description="Sialidase" evidence="2">
    <location>
        <begin position="27"/>
        <end position="193"/>
    </location>
</feature>
<feature type="signal peptide" evidence="1">
    <location>
        <begin position="1"/>
        <end position="25"/>
    </location>
</feature>
<dbReference type="Pfam" id="PF13088">
    <property type="entry name" value="BNR_2"/>
    <property type="match status" value="1"/>
</dbReference>
<name>A0A235BYH8_UNCW3</name>
<dbReference type="Proteomes" id="UP000215559">
    <property type="component" value="Unassembled WGS sequence"/>
</dbReference>
<sequence>MISSCYRRSLVVISVIVFISGTAFAGWQTMKQLTATPNNSNLPDHGNGFSVHNEYVHIAYSDKDDGGNYKVFYLRSTDRGGTWSQRFELDERSQAYMFTIVADNSGNVHFINRHTDGALYYRRSTDNGANWLPVTHLADHTENPILLTNGAKNVYAIDPIAPSVDAAPLYITRSTNGGESWEAPMLITTQESYIGLCAAADDQNRLHIAFAYGPQGNSKVYYIRSTDNGSTWGGVSEVVSTAGSGSRGIWADRTDHVFLSFTIYTKPQNYCCSTDGGSSWEGLQSLPCVIRDIAVSSNNTPHAVAVQEDNRILYAPSVTRGLTWNDTARISTLDPGVRSKPLIEADEVPNLHAVWNGRQTGKVQLYYRKCTDPIGIEDNPMLSMLGRERKVKLSPNPVDVTVNLHSSSPVALFDKSGAKVAVLRPGKNDVSLLRTGVYFAWSEYTGQPVKLVKLQ</sequence>
<keyword evidence="1" id="KW-0732">Signal</keyword>
<reference evidence="3 4" key="1">
    <citation type="submission" date="2017-07" db="EMBL/GenBank/DDBJ databases">
        <title>Recovery of genomes from metagenomes via a dereplication, aggregation, and scoring strategy.</title>
        <authorList>
            <person name="Sieber C.M."/>
            <person name="Probst A.J."/>
            <person name="Sharrar A."/>
            <person name="Thomas B.C."/>
            <person name="Hess M."/>
            <person name="Tringe S.G."/>
            <person name="Banfield J.F."/>
        </authorList>
    </citation>
    <scope>NUCLEOTIDE SEQUENCE [LARGE SCALE GENOMIC DNA]</scope>
    <source>
        <strain evidence="3">JGI_Cruoil_03_51_56</strain>
    </source>
</reference>
<protein>
    <recommendedName>
        <fullName evidence="2">Sialidase domain-containing protein</fullName>
    </recommendedName>
</protein>
<accession>A0A235BYH8</accession>
<gene>
    <name evidence="3" type="ORF">CH330_00265</name>
</gene>
<dbReference type="Gene3D" id="2.120.10.10">
    <property type="match status" value="2"/>
</dbReference>
<dbReference type="CDD" id="cd15482">
    <property type="entry name" value="Sialidase_non-viral"/>
    <property type="match status" value="2"/>
</dbReference>
<comment type="caution">
    <text evidence="3">The sequence shown here is derived from an EMBL/GenBank/DDBJ whole genome shotgun (WGS) entry which is preliminary data.</text>
</comment>
<dbReference type="SUPFAM" id="SSF110296">
    <property type="entry name" value="Oligoxyloglucan reducing end-specific cellobiohydrolase"/>
    <property type="match status" value="1"/>
</dbReference>